<comment type="subcellular location">
    <subcellularLocation>
        <location evidence="1 9">Secreted</location>
        <location evidence="1 9">Cell wall</location>
    </subcellularLocation>
</comment>
<dbReference type="Pfam" id="PF04043">
    <property type="entry name" value="PMEI"/>
    <property type="match status" value="1"/>
</dbReference>
<reference evidence="12" key="1">
    <citation type="submission" date="2017-12" db="EMBL/GenBank/DDBJ databases">
        <authorList>
            <person name="Barbosa P."/>
            <person name="Usie A."/>
            <person name="Ramos A.M."/>
        </authorList>
    </citation>
    <scope>NUCLEOTIDE SEQUENCE</scope>
    <source>
        <strain evidence="12">HL8</strain>
        <tissue evidence="12">Leaves</tissue>
    </source>
</reference>
<dbReference type="Gene3D" id="2.160.20.10">
    <property type="entry name" value="Single-stranded right-handed beta-helix, Pectin lyase-like"/>
    <property type="match status" value="1"/>
</dbReference>
<dbReference type="Pfam" id="PF01095">
    <property type="entry name" value="Pectinesterase"/>
    <property type="match status" value="1"/>
</dbReference>
<feature type="domain" description="Pectinesterase catalytic" evidence="10">
    <location>
        <begin position="182"/>
        <end position="476"/>
    </location>
</feature>
<evidence type="ECO:0000256" key="2">
    <source>
        <dbReference type="ARBA" id="ARBA00005184"/>
    </source>
</evidence>
<evidence type="ECO:0000313" key="12">
    <source>
        <dbReference type="EMBL" id="KAK7859388.1"/>
    </source>
</evidence>
<protein>
    <recommendedName>
        <fullName evidence="9">Pectinesterase</fullName>
        <ecNumber evidence="9">3.1.1.11</ecNumber>
    </recommendedName>
</protein>
<evidence type="ECO:0000259" key="10">
    <source>
        <dbReference type="Pfam" id="PF01095"/>
    </source>
</evidence>
<dbReference type="EC" id="3.1.1.11" evidence="9"/>
<keyword evidence="6 9" id="KW-0378">Hydrolase</keyword>
<organism evidence="12">
    <name type="scientific">Quercus suber</name>
    <name type="common">Cork oak</name>
    <dbReference type="NCBI Taxonomy" id="58331"/>
    <lineage>
        <taxon>Eukaryota</taxon>
        <taxon>Viridiplantae</taxon>
        <taxon>Streptophyta</taxon>
        <taxon>Embryophyta</taxon>
        <taxon>Tracheophyta</taxon>
        <taxon>Spermatophyta</taxon>
        <taxon>Magnoliopsida</taxon>
        <taxon>eudicotyledons</taxon>
        <taxon>Gunneridae</taxon>
        <taxon>Pentapetalae</taxon>
        <taxon>rosids</taxon>
        <taxon>fabids</taxon>
        <taxon>Fagales</taxon>
        <taxon>Fagaceae</taxon>
        <taxon>Quercus</taxon>
    </lineage>
</organism>
<evidence type="ECO:0000256" key="7">
    <source>
        <dbReference type="ARBA" id="ARBA00023085"/>
    </source>
</evidence>
<evidence type="ECO:0000256" key="3">
    <source>
        <dbReference type="ARBA" id="ARBA00006027"/>
    </source>
</evidence>
<gene>
    <name evidence="12" type="primary">PME_0</name>
    <name evidence="12" type="ORF">CFP56_006874</name>
</gene>
<dbReference type="InterPro" id="IPR012334">
    <property type="entry name" value="Pectin_lyas_fold"/>
</dbReference>
<comment type="caution">
    <text evidence="12">The sequence shown here is derived from an EMBL/GenBank/DDBJ whole genome shotgun (WGS) entry which is preliminary data.</text>
</comment>
<dbReference type="SUPFAM" id="SSF101148">
    <property type="entry name" value="Plant invertase/pectin methylesterase inhibitor"/>
    <property type="match status" value="1"/>
</dbReference>
<dbReference type="InterPro" id="IPR018040">
    <property type="entry name" value="Pectinesterase_Tyr_AS"/>
</dbReference>
<reference evidence="12" key="3">
    <citation type="submission" date="2023-07" db="EMBL/GenBank/DDBJ databases">
        <title>An improved reference 1 genome and first organelle genomes of Quercus suber.</title>
        <authorList>
            <consortium name="Genosuber Consortium"/>
            <person name="Usie A."/>
            <person name="Serra O."/>
            <person name="Barros P."/>
        </authorList>
    </citation>
    <scope>NUCLEOTIDE SEQUENCE</scope>
    <source>
        <strain evidence="12">HL8</strain>
        <tissue evidence="12">Leaves</tissue>
    </source>
</reference>
<dbReference type="GO" id="GO:0030599">
    <property type="term" value="F:pectinesterase activity"/>
    <property type="evidence" value="ECO:0007669"/>
    <property type="project" value="UniProtKB-UniRule"/>
</dbReference>
<comment type="catalytic activity">
    <reaction evidence="9">
        <text>[(1-&gt;4)-alpha-D-galacturonosyl methyl ester](n) + n H2O = [(1-&gt;4)-alpha-D-galacturonosyl](n) + n methanol + n H(+)</text>
        <dbReference type="Rhea" id="RHEA:22380"/>
        <dbReference type="Rhea" id="RHEA-COMP:14570"/>
        <dbReference type="Rhea" id="RHEA-COMP:14573"/>
        <dbReference type="ChEBI" id="CHEBI:15377"/>
        <dbReference type="ChEBI" id="CHEBI:15378"/>
        <dbReference type="ChEBI" id="CHEBI:17790"/>
        <dbReference type="ChEBI" id="CHEBI:140522"/>
        <dbReference type="ChEBI" id="CHEBI:140523"/>
        <dbReference type="EC" id="3.1.1.11"/>
    </reaction>
</comment>
<keyword evidence="9" id="KW-0961">Cell wall biogenesis/degradation</keyword>
<evidence type="ECO:0000256" key="1">
    <source>
        <dbReference type="ARBA" id="ARBA00004191"/>
    </source>
</evidence>
<evidence type="ECO:0000256" key="6">
    <source>
        <dbReference type="ARBA" id="ARBA00022801"/>
    </source>
</evidence>
<comment type="similarity">
    <text evidence="3">In the N-terminal section; belongs to the PMEI family.</text>
</comment>
<dbReference type="PROSITE" id="PS00800">
    <property type="entry name" value="PECTINESTERASE_1"/>
    <property type="match status" value="1"/>
</dbReference>
<name>A0AAW0M7W0_QUESU</name>
<proteinExistence type="inferred from homology"/>
<evidence type="ECO:0000259" key="11">
    <source>
        <dbReference type="Pfam" id="PF04043"/>
    </source>
</evidence>
<reference evidence="12" key="2">
    <citation type="journal article" date="2018" name="Sci. Data">
        <title>The draft genome sequence of cork oak.</title>
        <authorList>
            <person name="Ramos A.M."/>
            <person name="Usie A."/>
            <person name="Barbosa P."/>
            <person name="Barros P.M."/>
            <person name="Capote T."/>
            <person name="Chaves I."/>
            <person name="Simoes F."/>
            <person name="Abreu I."/>
            <person name="Carrasquinho I."/>
            <person name="Faro C."/>
            <person name="Guimaraes J.B."/>
            <person name="Mendonca D."/>
            <person name="Nobrega F."/>
            <person name="Rodrigues L."/>
            <person name="Saibo N.J.M."/>
            <person name="Varela M.C."/>
            <person name="Egas C."/>
            <person name="Matos J."/>
            <person name="Miguel C.M."/>
            <person name="Oliveira M.M."/>
            <person name="Ricardo C.P."/>
            <person name="Goncalves S."/>
        </authorList>
    </citation>
    <scope>NUCLEOTIDE SEQUENCE [LARGE SCALE GENOMIC DNA]</scope>
    <source>
        <strain evidence="12">HL8</strain>
    </source>
</reference>
<keyword evidence="5 9" id="KW-0134">Cell wall</keyword>
<feature type="active site" evidence="8">
    <location>
        <position position="330"/>
    </location>
</feature>
<evidence type="ECO:0000256" key="8">
    <source>
        <dbReference type="PROSITE-ProRule" id="PRU10040"/>
    </source>
</evidence>
<feature type="domain" description="Pectinesterase inhibitor" evidence="11">
    <location>
        <begin position="41"/>
        <end position="147"/>
    </location>
</feature>
<dbReference type="FunFam" id="2.160.20.10:FF:000001">
    <property type="entry name" value="Pectinesterase"/>
    <property type="match status" value="1"/>
</dbReference>
<comment type="pathway">
    <text evidence="2 9">Glycan metabolism; pectin degradation; 2-dehydro-3-deoxy-D-gluconate from pectin: step 1/5.</text>
</comment>
<dbReference type="AlphaFoldDB" id="A0AAW0M7W0"/>
<feature type="chain" id="PRO_5043090243" description="Pectinesterase" evidence="9">
    <location>
        <begin position="24"/>
        <end position="495"/>
    </location>
</feature>
<evidence type="ECO:0000256" key="4">
    <source>
        <dbReference type="ARBA" id="ARBA00007786"/>
    </source>
</evidence>
<dbReference type="CDD" id="cd15798">
    <property type="entry name" value="PMEI-like_3"/>
    <property type="match status" value="1"/>
</dbReference>
<dbReference type="GO" id="GO:0004857">
    <property type="term" value="F:enzyme inhibitor activity"/>
    <property type="evidence" value="ECO:0007669"/>
    <property type="project" value="InterPro"/>
</dbReference>
<feature type="signal peptide" evidence="9">
    <location>
        <begin position="1"/>
        <end position="23"/>
    </location>
</feature>
<evidence type="ECO:0000256" key="5">
    <source>
        <dbReference type="ARBA" id="ARBA00022512"/>
    </source>
</evidence>
<keyword evidence="9" id="KW-0964">Secreted</keyword>
<comment type="function">
    <text evidence="9">Acts in the modification of cell walls via demethylesterification of cell wall pectin.</text>
</comment>
<dbReference type="SUPFAM" id="SSF51126">
    <property type="entry name" value="Pectin lyase-like"/>
    <property type="match status" value="1"/>
</dbReference>
<dbReference type="GO" id="GO:0045490">
    <property type="term" value="P:pectin catabolic process"/>
    <property type="evidence" value="ECO:0007669"/>
    <property type="project" value="UniProtKB-UniRule"/>
</dbReference>
<dbReference type="Gene3D" id="1.20.140.40">
    <property type="entry name" value="Invertase/pectin methylesterase inhibitor family protein"/>
    <property type="match status" value="1"/>
</dbReference>
<dbReference type="InterPro" id="IPR000070">
    <property type="entry name" value="Pectinesterase_cat"/>
</dbReference>
<dbReference type="InterPro" id="IPR011050">
    <property type="entry name" value="Pectin_lyase_fold/virulence"/>
</dbReference>
<keyword evidence="9" id="KW-0732">Signal</keyword>
<sequence>MASILKLSLILLIFLHSFSPCKSSNDKTFNLNVDFPSFIDSIKLAINETSTISNFFQHSNINCDCAKLLDSAQEVLDWSLNKFHDPRVANFGTNDLKFDLQTWLSTAITNLATCIEELVCTNMSTILKESISISLEKVIALVSNRLAYVQQSLNDTISDSFQSWFTSHDWKLMQASEILVNSTVSSDGSSDYKTIMDAVKAAPSISSKRFVIYIKKGIYREYVSIPGDKWNIMMVGDGIDQTIISGDRSNATGWTTYNSATFAVLGRNFIAVNMTFKNTAGPKGGQAVTLLSQSDLSVFYRCSIRGYQDTLYAYSNRQFYRECEISGTVDFIFGDAIAVFQNCDIRPRQALPGQSNTITAQGCQSPKIITGFSFHLCNISGDVSLISSQNPTPTFLGRPWKPYSRTVFMQSYMSDIIVPEGWLRWNESFESTLFYGEYNNHGPGAITKKRVKWIGVHVLDFSQAKHYTVSQFLKGDSWLPSTGVPYDGGLASRRF</sequence>
<dbReference type="PANTHER" id="PTHR31707">
    <property type="entry name" value="PECTINESTERASE"/>
    <property type="match status" value="1"/>
</dbReference>
<dbReference type="PROSITE" id="PS00503">
    <property type="entry name" value="PECTINESTERASE_2"/>
    <property type="match status" value="1"/>
</dbReference>
<dbReference type="EMBL" id="PKMF04000013">
    <property type="protein sequence ID" value="KAK7859388.1"/>
    <property type="molecule type" value="Genomic_DNA"/>
</dbReference>
<dbReference type="InterPro" id="IPR035513">
    <property type="entry name" value="Invertase/methylesterase_inhib"/>
</dbReference>
<dbReference type="InterPro" id="IPR006501">
    <property type="entry name" value="Pectinesterase_inhib_dom"/>
</dbReference>
<comment type="similarity">
    <text evidence="4">In the C-terminal section; belongs to the pectinesterase family.</text>
</comment>
<dbReference type="InterPro" id="IPR033131">
    <property type="entry name" value="Pectinesterase_Asp_AS"/>
</dbReference>
<keyword evidence="7 9" id="KW-0063">Aspartyl esterase</keyword>
<dbReference type="GO" id="GO:0042545">
    <property type="term" value="P:cell wall modification"/>
    <property type="evidence" value="ECO:0007669"/>
    <property type="project" value="UniProtKB-UniRule"/>
</dbReference>
<evidence type="ECO:0000256" key="9">
    <source>
        <dbReference type="RuleBase" id="RU000589"/>
    </source>
</evidence>
<accession>A0AAW0M7W0</accession>